<proteinExistence type="predicted"/>
<dbReference type="Gene3D" id="3.20.20.70">
    <property type="entry name" value="Aldolase class I"/>
    <property type="match status" value="1"/>
</dbReference>
<dbReference type="InterPro" id="IPR011060">
    <property type="entry name" value="RibuloseP-bd_barrel"/>
</dbReference>
<dbReference type="GO" id="GO:0046872">
    <property type="term" value="F:metal ion binding"/>
    <property type="evidence" value="ECO:0007669"/>
    <property type="project" value="UniProtKB-KW"/>
</dbReference>
<dbReference type="GO" id="GO:0016857">
    <property type="term" value="F:racemase and epimerase activity, acting on carbohydrates and derivatives"/>
    <property type="evidence" value="ECO:0007669"/>
    <property type="project" value="InterPro"/>
</dbReference>
<dbReference type="InterPro" id="IPR013785">
    <property type="entry name" value="Aldolase_TIM"/>
</dbReference>
<organism evidence="3 4">
    <name type="scientific">Providencia stuartii ATCC 25827</name>
    <dbReference type="NCBI Taxonomy" id="471874"/>
    <lineage>
        <taxon>Bacteria</taxon>
        <taxon>Pseudomonadati</taxon>
        <taxon>Pseudomonadota</taxon>
        <taxon>Gammaproteobacteria</taxon>
        <taxon>Enterobacterales</taxon>
        <taxon>Morganellaceae</taxon>
        <taxon>Providencia</taxon>
    </lineage>
</organism>
<reference evidence="3 4" key="3">
    <citation type="submission" date="2008-05" db="EMBL/GenBank/DDBJ databases">
        <authorList>
            <person name="Fulton L."/>
            <person name="Clifton S."/>
            <person name="Fulton B."/>
            <person name="Xu J."/>
            <person name="Minx P."/>
            <person name="Pepin K.H."/>
            <person name="Johnson M."/>
            <person name="Thiruvilangam P."/>
            <person name="Bhonagiri V."/>
            <person name="Nash W.E."/>
            <person name="Mardis E.R."/>
            <person name="Wilson R.K."/>
        </authorList>
    </citation>
    <scope>NUCLEOTIDE SEQUENCE [LARGE SCALE GENOMIC DNA]</scope>
    <source>
        <strain evidence="3 4">ATCC 25827</strain>
    </source>
</reference>
<gene>
    <name evidence="3" type="ORF">PROSTU_01971</name>
</gene>
<reference evidence="4" key="2">
    <citation type="submission" date="2008-04" db="EMBL/GenBank/DDBJ databases">
        <title>Draft genome sequence of Providencia stuartii(ATCC 25827).</title>
        <authorList>
            <person name="Sudarsanam P."/>
            <person name="Ley R."/>
            <person name="Guruge J."/>
            <person name="Turnbaugh P.J."/>
            <person name="Mahowald M."/>
            <person name="Liep D."/>
            <person name="Gordon J."/>
        </authorList>
    </citation>
    <scope>NUCLEOTIDE SEQUENCE [LARGE SCALE GENOMIC DNA]</scope>
    <source>
        <strain evidence="4">ATCC 25827</strain>
    </source>
</reference>
<keyword evidence="1" id="KW-0479">Metal-binding</keyword>
<name>A0AA86YKG9_PROST</name>
<dbReference type="AlphaFoldDB" id="A0AA86YKG9"/>
<sequence length="210" mass="23313">MMILHPSLASADPLWLGSIINKLANQNIGSLHLDIEDGNFINNITFGIKLVKAVAQATEHALSIHLMVSQPLFWIRELAPFSPKWIFFHPEAVQNPSEIIAEIKKIKAKAGIALNPSTPVAPYQYLINKLDALMLMTSEPDGENQQFIPSIVDKIQQIPPLFSQLEYWADGGISADKIQSLKKVGINNLVIGRALFSTDDYENTIKQLSN</sequence>
<comment type="caution">
    <text evidence="3">The sequence shown here is derived from an EMBL/GenBank/DDBJ whole genome shotgun (WGS) entry which is preliminary data.</text>
</comment>
<evidence type="ECO:0000256" key="2">
    <source>
        <dbReference type="ARBA" id="ARBA00023235"/>
    </source>
</evidence>
<evidence type="ECO:0000313" key="4">
    <source>
        <dbReference type="Proteomes" id="UP000004506"/>
    </source>
</evidence>
<evidence type="ECO:0000313" key="3">
    <source>
        <dbReference type="EMBL" id="EDU58790.1"/>
    </source>
</evidence>
<dbReference type="Proteomes" id="UP000004506">
    <property type="component" value="Unassembled WGS sequence"/>
</dbReference>
<dbReference type="Pfam" id="PF00834">
    <property type="entry name" value="Ribul_P_3_epim"/>
    <property type="match status" value="1"/>
</dbReference>
<dbReference type="SUPFAM" id="SSF51366">
    <property type="entry name" value="Ribulose-phoshate binding barrel"/>
    <property type="match status" value="1"/>
</dbReference>
<dbReference type="InterPro" id="IPR000056">
    <property type="entry name" value="Ribul_P_3_epim-like"/>
</dbReference>
<evidence type="ECO:0000256" key="1">
    <source>
        <dbReference type="ARBA" id="ARBA00022723"/>
    </source>
</evidence>
<dbReference type="EMBL" id="ABJD02000101">
    <property type="protein sequence ID" value="EDU58790.1"/>
    <property type="molecule type" value="Genomic_DNA"/>
</dbReference>
<dbReference type="GO" id="GO:0005975">
    <property type="term" value="P:carbohydrate metabolic process"/>
    <property type="evidence" value="ECO:0007669"/>
    <property type="project" value="InterPro"/>
</dbReference>
<dbReference type="PANTHER" id="PTHR11749">
    <property type="entry name" value="RIBULOSE-5-PHOSPHATE-3-EPIMERASE"/>
    <property type="match status" value="1"/>
</dbReference>
<keyword evidence="2 3" id="KW-0413">Isomerase</keyword>
<accession>A0AA86YKG9</accession>
<dbReference type="CDD" id="cd00429">
    <property type="entry name" value="RPE"/>
    <property type="match status" value="1"/>
</dbReference>
<dbReference type="PROSITE" id="PS01086">
    <property type="entry name" value="RIBUL_P_3_EPIMER_2"/>
    <property type="match status" value="1"/>
</dbReference>
<reference evidence="4" key="1">
    <citation type="submission" date="2008-04" db="EMBL/GenBank/DDBJ databases">
        <title>Draft genome sequence of Providencia stuartii (ATCC 25827).</title>
        <authorList>
            <person name="Sudarsanam P."/>
            <person name="Ley R."/>
            <person name="Guruge J."/>
            <person name="Turnbaugh P.J."/>
            <person name="Mahowald M."/>
            <person name="Liep D."/>
            <person name="Gordon J."/>
        </authorList>
    </citation>
    <scope>NUCLEOTIDE SEQUENCE [LARGE SCALE GENOMIC DNA]</scope>
    <source>
        <strain evidence="4">ATCC 25827</strain>
    </source>
</reference>
<protein>
    <submittedName>
        <fullName evidence="3">Epimerase</fullName>
        <ecNumber evidence="3">5.1.3.-</ecNumber>
    </submittedName>
</protein>
<dbReference type="PROSITE" id="PS01085">
    <property type="entry name" value="RIBUL_P_3_EPIMER_1"/>
    <property type="match status" value="1"/>
</dbReference>
<dbReference type="EC" id="5.1.3.-" evidence="3"/>